<dbReference type="OrthoDB" id="2043221at2"/>
<proteinExistence type="predicted"/>
<keyword evidence="1" id="KW-0812">Transmembrane</keyword>
<evidence type="ECO:0000313" key="3">
    <source>
        <dbReference type="Proteomes" id="UP000256379"/>
    </source>
</evidence>
<feature type="transmembrane region" description="Helical" evidence="1">
    <location>
        <begin position="302"/>
        <end position="324"/>
    </location>
</feature>
<dbReference type="Pfam" id="PF14264">
    <property type="entry name" value="Glucos_trans_II"/>
    <property type="match status" value="1"/>
</dbReference>
<evidence type="ECO:0000256" key="1">
    <source>
        <dbReference type="SAM" id="Phobius"/>
    </source>
</evidence>
<feature type="transmembrane region" description="Helical" evidence="1">
    <location>
        <begin position="364"/>
        <end position="381"/>
    </location>
</feature>
<protein>
    <submittedName>
        <fullName evidence="2">Uncharacterized protein</fullName>
    </submittedName>
</protein>
<feature type="transmembrane region" description="Helical" evidence="1">
    <location>
        <begin position="178"/>
        <end position="199"/>
    </location>
</feature>
<keyword evidence="1" id="KW-1133">Transmembrane helix</keyword>
<dbReference type="AlphaFoldDB" id="A0A3D8IQA5"/>
<sequence>MNQTKKYYTQNTHHKTNLFSQIFTDFKGALWAFFHTEGFWKYICVAFFLYLLGITAIIRADVYYIDDWGRSAIGYKEWDNFSRYISYFLSTFMHMDSVLSDIAPLTQFVAIGFLSFASVIVVWSIREVLWKNETSIWEEKEVPHKKRLTILGIIASLPIGLSPYFLEELSFRFDSPYMALSVLFSVIPFIFIHHVRAYIPVSILCSLGMCMTYQASSGIEIILVLFFGFLMLNQTNAGLKKTLIFMGVSMINYIIALSIFKFIIMHPFAHAQAGTATLTPSNFIEGFLENLETYLDYLWNDFGWSGIKISFIALIIFFILSAIYQGKNNKILSLTLSLLVIIFGISFSYGTYLLLQEPLTRPRAFIGIGIFTAIIAIYIVSSWRGWAYKQEDQQQTNSEKLVSRNLTQRIFFVASGVIVGMLSWSLIVFANMYGNALAKQKEYQNFRITILLSDLANAIPKQVSYDDYLFRVKGWVTASPVLENSSKSNRIMKRLALITDGKYWIRMVMKHYGWGEIPEEQWIELPDSEDPEKIAKNQKCIPETAGKLIKRVNNIYHKIEVYPHCAIITFKGEEKYTHKEIEEEEALQPLIPY</sequence>
<feature type="transmembrane region" description="Helical" evidence="1">
    <location>
        <begin position="244"/>
        <end position="264"/>
    </location>
</feature>
<accession>A0A3D8IQA5</accession>
<organism evidence="2 3">
    <name type="scientific">Helicobacter didelphidarum</name>
    <dbReference type="NCBI Taxonomy" id="2040648"/>
    <lineage>
        <taxon>Bacteria</taxon>
        <taxon>Pseudomonadati</taxon>
        <taxon>Campylobacterota</taxon>
        <taxon>Epsilonproteobacteria</taxon>
        <taxon>Campylobacterales</taxon>
        <taxon>Helicobacteraceae</taxon>
        <taxon>Helicobacter</taxon>
    </lineage>
</organism>
<gene>
    <name evidence="2" type="ORF">CQA53_00080</name>
</gene>
<name>A0A3D8IQA5_9HELI</name>
<evidence type="ECO:0000313" key="2">
    <source>
        <dbReference type="EMBL" id="RDU67467.1"/>
    </source>
</evidence>
<dbReference type="EMBL" id="NXLQ01000001">
    <property type="protein sequence ID" value="RDU67467.1"/>
    <property type="molecule type" value="Genomic_DNA"/>
</dbReference>
<dbReference type="InterPro" id="IPR025686">
    <property type="entry name" value="Glucos_trans_II"/>
</dbReference>
<reference evidence="2 3" key="1">
    <citation type="submission" date="2018-04" db="EMBL/GenBank/DDBJ databases">
        <title>Novel Campyloabacter and Helicobacter Species and Strains.</title>
        <authorList>
            <person name="Mannion A.J."/>
            <person name="Shen Z."/>
            <person name="Fox J.G."/>
        </authorList>
    </citation>
    <scope>NUCLEOTIDE SEQUENCE [LARGE SCALE GENOMIC DNA]</scope>
    <source>
        <strain evidence="2 3">MIT 17-337</strain>
    </source>
</reference>
<feature type="transmembrane region" description="Helical" evidence="1">
    <location>
        <begin position="39"/>
        <end position="58"/>
    </location>
</feature>
<dbReference type="Proteomes" id="UP000256379">
    <property type="component" value="Unassembled WGS sequence"/>
</dbReference>
<keyword evidence="3" id="KW-1185">Reference proteome</keyword>
<dbReference type="RefSeq" id="WP_115541995.1">
    <property type="nucleotide sequence ID" value="NZ_NXLQ01000001.1"/>
</dbReference>
<feature type="transmembrane region" description="Helical" evidence="1">
    <location>
        <begin position="102"/>
        <end position="125"/>
    </location>
</feature>
<comment type="caution">
    <text evidence="2">The sequence shown here is derived from an EMBL/GenBank/DDBJ whole genome shotgun (WGS) entry which is preliminary data.</text>
</comment>
<keyword evidence="1" id="KW-0472">Membrane</keyword>
<feature type="transmembrane region" description="Helical" evidence="1">
    <location>
        <begin position="410"/>
        <end position="433"/>
    </location>
</feature>
<feature type="transmembrane region" description="Helical" evidence="1">
    <location>
        <begin position="211"/>
        <end position="232"/>
    </location>
</feature>
<feature type="transmembrane region" description="Helical" evidence="1">
    <location>
        <begin position="331"/>
        <end position="352"/>
    </location>
</feature>